<dbReference type="EMBL" id="CP165727">
    <property type="protein sequence ID" value="XDV61736.1"/>
    <property type="molecule type" value="Genomic_DNA"/>
</dbReference>
<accession>A0AB39XWZ1</accession>
<evidence type="ECO:0000313" key="2">
    <source>
        <dbReference type="EMBL" id="XDV61736.1"/>
    </source>
</evidence>
<proteinExistence type="predicted"/>
<keyword evidence="1" id="KW-0472">Membrane</keyword>
<dbReference type="RefSeq" id="WP_159047295.1">
    <property type="nucleotide sequence ID" value="NZ_CP165727.1"/>
</dbReference>
<reference evidence="2" key="1">
    <citation type="submission" date="2024-08" db="EMBL/GenBank/DDBJ databases">
        <authorList>
            <person name="Yu S.T."/>
        </authorList>
    </citation>
    <scope>NUCLEOTIDE SEQUENCE</scope>
    <source>
        <strain evidence="2">R33</strain>
    </source>
</reference>
<feature type="transmembrane region" description="Helical" evidence="1">
    <location>
        <begin position="9"/>
        <end position="26"/>
    </location>
</feature>
<dbReference type="AlphaFoldDB" id="A0AB39XWZ1"/>
<sequence length="55" mass="6165">MTSTPERPMRIKIITLVLCGAAMVAAGAVFEWWWLLGIGVWALIVAFLAEMIYRP</sequence>
<name>A0AB39XWZ1_9ACTN</name>
<protein>
    <recommendedName>
        <fullName evidence="3">Phosphatidate cytidylyltransferase</fullName>
    </recommendedName>
</protein>
<keyword evidence="1" id="KW-1133">Transmembrane helix</keyword>
<gene>
    <name evidence="2" type="ORF">AB5J51_01630</name>
</gene>
<feature type="transmembrane region" description="Helical" evidence="1">
    <location>
        <begin position="32"/>
        <end position="53"/>
    </location>
</feature>
<keyword evidence="1" id="KW-0812">Transmembrane</keyword>
<organism evidence="2">
    <name type="scientific">Streptomyces sp. R33</name>
    <dbReference type="NCBI Taxonomy" id="3238629"/>
    <lineage>
        <taxon>Bacteria</taxon>
        <taxon>Bacillati</taxon>
        <taxon>Actinomycetota</taxon>
        <taxon>Actinomycetes</taxon>
        <taxon>Kitasatosporales</taxon>
        <taxon>Streptomycetaceae</taxon>
        <taxon>Streptomyces</taxon>
    </lineage>
</organism>
<evidence type="ECO:0008006" key="3">
    <source>
        <dbReference type="Google" id="ProtNLM"/>
    </source>
</evidence>
<evidence type="ECO:0000256" key="1">
    <source>
        <dbReference type="SAM" id="Phobius"/>
    </source>
</evidence>